<dbReference type="PROSITE" id="PS51257">
    <property type="entry name" value="PROKAR_LIPOPROTEIN"/>
    <property type="match status" value="1"/>
</dbReference>
<feature type="chain" id="PRO_5038386417" description="DUF4232 domain-containing protein" evidence="2">
    <location>
        <begin position="25"/>
        <end position="228"/>
    </location>
</feature>
<evidence type="ECO:0008006" key="5">
    <source>
        <dbReference type="Google" id="ProtNLM"/>
    </source>
</evidence>
<dbReference type="Proteomes" id="UP000540506">
    <property type="component" value="Unassembled WGS sequence"/>
</dbReference>
<dbReference type="EMBL" id="JACHJV010000001">
    <property type="protein sequence ID" value="MBB4921518.1"/>
    <property type="molecule type" value="Genomic_DNA"/>
</dbReference>
<evidence type="ECO:0000256" key="2">
    <source>
        <dbReference type="SAM" id="SignalP"/>
    </source>
</evidence>
<proteinExistence type="predicted"/>
<reference evidence="3 4" key="1">
    <citation type="submission" date="2020-08" db="EMBL/GenBank/DDBJ databases">
        <title>Sequencing the genomes of 1000 actinobacteria strains.</title>
        <authorList>
            <person name="Klenk H.-P."/>
        </authorList>
    </citation>
    <scope>NUCLEOTIDE SEQUENCE [LARGE SCALE GENOMIC DNA]</scope>
    <source>
        <strain evidence="3 4">DSM 41654</strain>
    </source>
</reference>
<evidence type="ECO:0000313" key="4">
    <source>
        <dbReference type="Proteomes" id="UP000540506"/>
    </source>
</evidence>
<protein>
    <recommendedName>
        <fullName evidence="5">DUF4232 domain-containing protein</fullName>
    </recommendedName>
</protein>
<feature type="region of interest" description="Disordered" evidence="1">
    <location>
        <begin position="30"/>
        <end position="88"/>
    </location>
</feature>
<name>A0A7W7QXU8_KITKI</name>
<feature type="compositionally biased region" description="Low complexity" evidence="1">
    <location>
        <begin position="67"/>
        <end position="88"/>
    </location>
</feature>
<accession>A0A7W7QXU8</accession>
<organism evidence="3 4">
    <name type="scientific">Kitasatospora kifunensis</name>
    <name type="common">Streptomyces kifunensis</name>
    <dbReference type="NCBI Taxonomy" id="58351"/>
    <lineage>
        <taxon>Bacteria</taxon>
        <taxon>Bacillati</taxon>
        <taxon>Actinomycetota</taxon>
        <taxon>Actinomycetes</taxon>
        <taxon>Kitasatosporales</taxon>
        <taxon>Streptomycetaceae</taxon>
        <taxon>Kitasatospora</taxon>
    </lineage>
</organism>
<feature type="compositionally biased region" description="Low complexity" evidence="1">
    <location>
        <begin position="38"/>
        <end position="60"/>
    </location>
</feature>
<keyword evidence="4" id="KW-1185">Reference proteome</keyword>
<feature type="signal peptide" evidence="2">
    <location>
        <begin position="1"/>
        <end position="24"/>
    </location>
</feature>
<keyword evidence="2" id="KW-0732">Signal</keyword>
<dbReference type="AlphaFoldDB" id="A0A7W7QXU8"/>
<gene>
    <name evidence="3" type="ORF">FHR34_000511</name>
</gene>
<sequence>MRVQRALAASAVVVVAGLALTACQDDVTVSASTGGGQTASAPSTAKTSGGTGASSGTTGSSTGGTGAKTPSSGSAGSKAPAGGASGSGTAATAACTTANLIPDVSVGSPTPSAEGNLSVTVSLANKGDACTLYGFAGVDLAMGSETNAVPRGFKQPGTVTLAKGEDSMFTIWYRPSPKGHPGTKVTTMTITPPGETHSVKLNWPGQELAAGADANGTDTLFLDPVAKH</sequence>
<evidence type="ECO:0000256" key="1">
    <source>
        <dbReference type="SAM" id="MobiDB-lite"/>
    </source>
</evidence>
<evidence type="ECO:0000313" key="3">
    <source>
        <dbReference type="EMBL" id="MBB4921518.1"/>
    </source>
</evidence>
<comment type="caution">
    <text evidence="3">The sequence shown here is derived from an EMBL/GenBank/DDBJ whole genome shotgun (WGS) entry which is preliminary data.</text>
</comment>
<dbReference type="RefSeq" id="WP_184933835.1">
    <property type="nucleotide sequence ID" value="NZ_JACHJV010000001.1"/>
</dbReference>